<proteinExistence type="predicted"/>
<dbReference type="EMBL" id="LGPB01000090">
    <property type="protein sequence ID" value="KRG12687.1"/>
    <property type="molecule type" value="Genomic_DNA"/>
</dbReference>
<evidence type="ECO:0000313" key="2">
    <source>
        <dbReference type="Proteomes" id="UP000053881"/>
    </source>
</evidence>
<accession>A0A0Q9XW38</accession>
<reference evidence="1 2" key="1">
    <citation type="submission" date="2015-06" db="EMBL/GenBank/DDBJ databases">
        <title>Genome sequencing project of Bacillus galactosidilyticus PL133.</title>
        <authorList>
            <person name="Gaiero J."/>
            <person name="Nicol R."/>
            <person name="Habash M."/>
        </authorList>
    </citation>
    <scope>NUCLEOTIDE SEQUENCE [LARGE SCALE GENOMIC DNA]</scope>
    <source>
        <strain evidence="1 2">PL133</strain>
    </source>
</reference>
<comment type="caution">
    <text evidence="1">The sequence shown here is derived from an EMBL/GenBank/DDBJ whole genome shotgun (WGS) entry which is preliminary data.</text>
</comment>
<dbReference type="Proteomes" id="UP000053881">
    <property type="component" value="Unassembled WGS sequence"/>
</dbReference>
<gene>
    <name evidence="1" type="ORF">ACA29_11055</name>
</gene>
<protein>
    <submittedName>
        <fullName evidence="1">Uncharacterized protein</fullName>
    </submittedName>
</protein>
<organism evidence="1 2">
    <name type="scientific">Lederbergia galactosidilytica</name>
    <dbReference type="NCBI Taxonomy" id="217031"/>
    <lineage>
        <taxon>Bacteria</taxon>
        <taxon>Bacillati</taxon>
        <taxon>Bacillota</taxon>
        <taxon>Bacilli</taxon>
        <taxon>Bacillales</taxon>
        <taxon>Bacillaceae</taxon>
        <taxon>Lederbergia</taxon>
    </lineage>
</organism>
<dbReference type="AlphaFoldDB" id="A0A0Q9XW38"/>
<name>A0A0Q9XW38_9BACI</name>
<evidence type="ECO:0000313" key="1">
    <source>
        <dbReference type="EMBL" id="KRG12687.1"/>
    </source>
</evidence>
<sequence length="66" mass="7577">MKTPAKNRLSNRYTELIPFVTTYGAKKYRNGVRKFKNSIFPTNSITVAKTNDNAKNEIAIDIAVRW</sequence>